<keyword evidence="6 12" id="KW-0276">Fatty acid metabolism</keyword>
<reference evidence="14 15" key="1">
    <citation type="submission" date="2015-04" db="EMBL/GenBank/DDBJ databases">
        <authorList>
            <person name="Syromyatnikov M.Y."/>
            <person name="Popov V.N."/>
        </authorList>
    </citation>
    <scope>NUCLEOTIDE SEQUENCE [LARGE SCALE GENOMIC DNA]</scope>
    <source>
        <strain evidence="14">WF-38-12</strain>
    </source>
</reference>
<keyword evidence="8 12" id="KW-0443">Lipid metabolism</keyword>
<dbReference type="PROSITE" id="PS01188">
    <property type="entry name" value="ELO"/>
    <property type="match status" value="1"/>
</dbReference>
<feature type="transmembrane region" description="Helical" evidence="12">
    <location>
        <begin position="260"/>
        <end position="282"/>
    </location>
</feature>
<feature type="region of interest" description="Disordered" evidence="13">
    <location>
        <begin position="314"/>
        <end position="348"/>
    </location>
</feature>
<comment type="similarity">
    <text evidence="2 12">Belongs to the ELO family.</text>
</comment>
<evidence type="ECO:0000256" key="5">
    <source>
        <dbReference type="ARBA" id="ARBA00022692"/>
    </source>
</evidence>
<proteinExistence type="inferred from homology"/>
<dbReference type="AlphaFoldDB" id="A0A0U1LVV3"/>
<feature type="transmembrane region" description="Helical" evidence="12">
    <location>
        <begin position="185"/>
        <end position="204"/>
    </location>
</feature>
<evidence type="ECO:0000256" key="12">
    <source>
        <dbReference type="RuleBase" id="RU361115"/>
    </source>
</evidence>
<dbReference type="Pfam" id="PF01151">
    <property type="entry name" value="ELO"/>
    <property type="match status" value="1"/>
</dbReference>
<evidence type="ECO:0000313" key="14">
    <source>
        <dbReference type="EMBL" id="CRG87538.1"/>
    </source>
</evidence>
<dbReference type="GO" id="GO:0042761">
    <property type="term" value="P:very long-chain fatty acid biosynthetic process"/>
    <property type="evidence" value="ECO:0007669"/>
    <property type="project" value="TreeGrafter"/>
</dbReference>
<evidence type="ECO:0000256" key="2">
    <source>
        <dbReference type="ARBA" id="ARBA00007263"/>
    </source>
</evidence>
<dbReference type="EC" id="2.3.1.-" evidence="12"/>
<dbReference type="PANTHER" id="PTHR11157">
    <property type="entry name" value="FATTY ACID ACYL TRANSFERASE-RELATED"/>
    <property type="match status" value="1"/>
</dbReference>
<evidence type="ECO:0000256" key="6">
    <source>
        <dbReference type="ARBA" id="ARBA00022832"/>
    </source>
</evidence>
<evidence type="ECO:0000256" key="11">
    <source>
        <dbReference type="ARBA" id="ARBA00047375"/>
    </source>
</evidence>
<dbReference type="GO" id="GO:0009922">
    <property type="term" value="F:fatty acid elongase activity"/>
    <property type="evidence" value="ECO:0007669"/>
    <property type="project" value="UniProtKB-EC"/>
</dbReference>
<dbReference type="Proteomes" id="UP000054383">
    <property type="component" value="Unassembled WGS sequence"/>
</dbReference>
<dbReference type="GO" id="GO:0034625">
    <property type="term" value="P:fatty acid elongation, monounsaturated fatty acid"/>
    <property type="evidence" value="ECO:0007669"/>
    <property type="project" value="TreeGrafter"/>
</dbReference>
<dbReference type="OrthoDB" id="434092at2759"/>
<evidence type="ECO:0000256" key="7">
    <source>
        <dbReference type="ARBA" id="ARBA00022989"/>
    </source>
</evidence>
<evidence type="ECO:0000256" key="1">
    <source>
        <dbReference type="ARBA" id="ARBA00004141"/>
    </source>
</evidence>
<dbReference type="GO" id="GO:0019367">
    <property type="term" value="P:fatty acid elongation, saturated fatty acid"/>
    <property type="evidence" value="ECO:0007669"/>
    <property type="project" value="TreeGrafter"/>
</dbReference>
<keyword evidence="15" id="KW-1185">Reference proteome</keyword>
<gene>
    <name evidence="14" type="ORF">PISL3812_04556</name>
</gene>
<keyword evidence="7 12" id="KW-1133">Transmembrane helix</keyword>
<sequence>MSFDLKNIPLPTIDRPFGIELWPYFNKAFELAIGYPADDFRFVSGETPMSTLKETAAALVTYYVVIFGGREVMKNFSALKLNTLFMLHNFVLTSVSGILLALFVEQLVPTLYHHGVFHAICSHEGGWTQPLVVLYYLNYLNKYFEFLDTLFLVLKKKPLTFLHTYHHGATALLCYTQLIGLTSVSWVPITLNLLVHVVMYWYYFQSARGIRIWWKKYITILQIAQFVIDLVFVYFASYTYFTSTYFPWAPNYGTCAGEEFAAFSGMGILTSYLVLFISFYFVTYKKTAKTGRPRRNTGRQALIDMKDAELPSVPVAGQANGHANGNGSANGAASSRNGKGPVTRSRKA</sequence>
<dbReference type="OMA" id="WTYFTST"/>
<dbReference type="GO" id="GO:0005789">
    <property type="term" value="C:endoplasmic reticulum membrane"/>
    <property type="evidence" value="ECO:0007669"/>
    <property type="project" value="TreeGrafter"/>
</dbReference>
<evidence type="ECO:0000256" key="4">
    <source>
        <dbReference type="ARBA" id="ARBA00022679"/>
    </source>
</evidence>
<evidence type="ECO:0000256" key="9">
    <source>
        <dbReference type="ARBA" id="ARBA00023136"/>
    </source>
</evidence>
<feature type="transmembrane region" description="Helical" evidence="12">
    <location>
        <begin position="216"/>
        <end position="240"/>
    </location>
</feature>
<organism evidence="14 15">
    <name type="scientific">Talaromyces islandicus</name>
    <name type="common">Penicillium islandicum</name>
    <dbReference type="NCBI Taxonomy" id="28573"/>
    <lineage>
        <taxon>Eukaryota</taxon>
        <taxon>Fungi</taxon>
        <taxon>Dikarya</taxon>
        <taxon>Ascomycota</taxon>
        <taxon>Pezizomycotina</taxon>
        <taxon>Eurotiomycetes</taxon>
        <taxon>Eurotiomycetidae</taxon>
        <taxon>Eurotiales</taxon>
        <taxon>Trichocomaceae</taxon>
        <taxon>Talaromyces</taxon>
        <taxon>Talaromyces sect. Islandici</taxon>
    </lineage>
</organism>
<comment type="catalytic activity">
    <reaction evidence="12">
        <text>an acyl-CoA + malonyl-CoA + H(+) = a 3-oxoacyl-CoA + CO2 + CoA</text>
        <dbReference type="Rhea" id="RHEA:50252"/>
        <dbReference type="ChEBI" id="CHEBI:15378"/>
        <dbReference type="ChEBI" id="CHEBI:16526"/>
        <dbReference type="ChEBI" id="CHEBI:57287"/>
        <dbReference type="ChEBI" id="CHEBI:57384"/>
        <dbReference type="ChEBI" id="CHEBI:58342"/>
        <dbReference type="ChEBI" id="CHEBI:90726"/>
    </reaction>
    <physiologicalReaction direction="left-to-right" evidence="12">
        <dbReference type="Rhea" id="RHEA:50253"/>
    </physiologicalReaction>
</comment>
<keyword evidence="4 12" id="KW-0808">Transferase</keyword>
<protein>
    <recommendedName>
        <fullName evidence="12">Elongation of fatty acids protein</fullName>
        <ecNumber evidence="12">2.3.1.-</ecNumber>
    </recommendedName>
</protein>
<name>A0A0U1LVV3_TALIS</name>
<dbReference type="GO" id="GO:0030148">
    <property type="term" value="P:sphingolipid biosynthetic process"/>
    <property type="evidence" value="ECO:0007669"/>
    <property type="project" value="TreeGrafter"/>
</dbReference>
<feature type="compositionally biased region" description="Low complexity" evidence="13">
    <location>
        <begin position="316"/>
        <end position="338"/>
    </location>
</feature>
<dbReference type="STRING" id="28573.A0A0U1LVV3"/>
<evidence type="ECO:0000256" key="13">
    <source>
        <dbReference type="SAM" id="MobiDB-lite"/>
    </source>
</evidence>
<evidence type="ECO:0000313" key="15">
    <source>
        <dbReference type="Proteomes" id="UP000054383"/>
    </source>
</evidence>
<keyword evidence="3 12" id="KW-0444">Lipid biosynthesis</keyword>
<keyword evidence="5 12" id="KW-0812">Transmembrane</keyword>
<dbReference type="InterPro" id="IPR002076">
    <property type="entry name" value="ELO_fam"/>
</dbReference>
<comment type="catalytic activity">
    <reaction evidence="11">
        <text>a very-long-chain acyl-CoA + malonyl-CoA + H(+) = a very-long-chain 3-oxoacyl-CoA + CO2 + CoA</text>
        <dbReference type="Rhea" id="RHEA:32727"/>
        <dbReference type="ChEBI" id="CHEBI:15378"/>
        <dbReference type="ChEBI" id="CHEBI:16526"/>
        <dbReference type="ChEBI" id="CHEBI:57287"/>
        <dbReference type="ChEBI" id="CHEBI:57384"/>
        <dbReference type="ChEBI" id="CHEBI:90725"/>
        <dbReference type="ChEBI" id="CHEBI:90736"/>
        <dbReference type="EC" id="2.3.1.199"/>
    </reaction>
</comment>
<keyword evidence="9 12" id="KW-0472">Membrane</keyword>
<evidence type="ECO:0000256" key="3">
    <source>
        <dbReference type="ARBA" id="ARBA00022516"/>
    </source>
</evidence>
<evidence type="ECO:0000256" key="10">
    <source>
        <dbReference type="ARBA" id="ARBA00023160"/>
    </source>
</evidence>
<evidence type="ECO:0000256" key="8">
    <source>
        <dbReference type="ARBA" id="ARBA00023098"/>
    </source>
</evidence>
<keyword evidence="10 12" id="KW-0275">Fatty acid biosynthesis</keyword>
<dbReference type="InterPro" id="IPR030457">
    <property type="entry name" value="ELO_CS"/>
</dbReference>
<dbReference type="PANTHER" id="PTHR11157:SF134">
    <property type="entry name" value="ELONGATION OF FATTY ACIDS PROTEIN 1-RELATED"/>
    <property type="match status" value="1"/>
</dbReference>
<accession>A0A0U1LVV3</accession>
<feature type="transmembrane region" description="Helical" evidence="12">
    <location>
        <begin position="85"/>
        <end position="104"/>
    </location>
</feature>
<dbReference type="GO" id="GO:0034626">
    <property type="term" value="P:fatty acid elongation, polyunsaturated fatty acid"/>
    <property type="evidence" value="ECO:0007669"/>
    <property type="project" value="TreeGrafter"/>
</dbReference>
<feature type="transmembrane region" description="Helical" evidence="12">
    <location>
        <begin position="55"/>
        <end position="73"/>
    </location>
</feature>
<dbReference type="EMBL" id="CVMT01000003">
    <property type="protein sequence ID" value="CRG87538.1"/>
    <property type="molecule type" value="Genomic_DNA"/>
</dbReference>
<comment type="subcellular location">
    <subcellularLocation>
        <location evidence="1">Membrane</location>
        <topology evidence="1">Multi-pass membrane protein</topology>
    </subcellularLocation>
</comment>